<feature type="transmembrane region" description="Helical" evidence="1">
    <location>
        <begin position="85"/>
        <end position="104"/>
    </location>
</feature>
<comment type="caution">
    <text evidence="4">The sequence shown here is derived from an EMBL/GenBank/DDBJ whole genome shotgun (WGS) entry which is preliminary data.</text>
</comment>
<keyword evidence="2" id="KW-0732">Signal</keyword>
<reference evidence="4 5" key="1">
    <citation type="submission" date="2018-05" db="EMBL/GenBank/DDBJ databases">
        <title>Marinilabilia rubrum sp. nov., isolated from saltern sediment.</title>
        <authorList>
            <person name="Zhang R."/>
        </authorList>
    </citation>
    <scope>NUCLEOTIDE SEQUENCE [LARGE SCALE GENOMIC DNA]</scope>
    <source>
        <strain evidence="4 5">WTE16</strain>
    </source>
</reference>
<keyword evidence="1" id="KW-0472">Membrane</keyword>
<proteinExistence type="predicted"/>
<dbReference type="AlphaFoldDB" id="A0A2U2BD19"/>
<gene>
    <name evidence="4" type="ORF">DDZ16_00110</name>
</gene>
<organism evidence="4 5">
    <name type="scientific">Marinilabilia rubra</name>
    <dbReference type="NCBI Taxonomy" id="2162893"/>
    <lineage>
        <taxon>Bacteria</taxon>
        <taxon>Pseudomonadati</taxon>
        <taxon>Bacteroidota</taxon>
        <taxon>Bacteroidia</taxon>
        <taxon>Marinilabiliales</taxon>
        <taxon>Marinilabiliaceae</taxon>
        <taxon>Marinilabilia</taxon>
    </lineage>
</organism>
<evidence type="ECO:0000256" key="2">
    <source>
        <dbReference type="SAM" id="SignalP"/>
    </source>
</evidence>
<dbReference type="PANTHER" id="PTHR37299">
    <property type="entry name" value="TRANSCRIPTIONAL REGULATOR-RELATED"/>
    <property type="match status" value="1"/>
</dbReference>
<dbReference type="EMBL" id="QEWP01000001">
    <property type="protein sequence ID" value="PWE00933.1"/>
    <property type="molecule type" value="Genomic_DNA"/>
</dbReference>
<keyword evidence="5" id="KW-1185">Reference proteome</keyword>
<name>A0A2U2BD19_9BACT</name>
<dbReference type="GO" id="GO:0000156">
    <property type="term" value="F:phosphorelay response regulator activity"/>
    <property type="evidence" value="ECO:0007669"/>
    <property type="project" value="InterPro"/>
</dbReference>
<dbReference type="InterPro" id="IPR007492">
    <property type="entry name" value="LytTR_DNA-bd_dom"/>
</dbReference>
<feature type="chain" id="PRO_5015557861" description="HTH LytTR-type domain-containing protein" evidence="2">
    <location>
        <begin position="35"/>
        <end position="254"/>
    </location>
</feature>
<keyword evidence="1" id="KW-1133">Transmembrane helix</keyword>
<protein>
    <recommendedName>
        <fullName evidence="3">HTH LytTR-type domain-containing protein</fullName>
    </recommendedName>
</protein>
<feature type="signal peptide" evidence="2">
    <location>
        <begin position="1"/>
        <end position="34"/>
    </location>
</feature>
<evidence type="ECO:0000313" key="4">
    <source>
        <dbReference type="EMBL" id="PWE00933.1"/>
    </source>
</evidence>
<dbReference type="PROSITE" id="PS50930">
    <property type="entry name" value="HTH_LYTTR"/>
    <property type="match status" value="1"/>
</dbReference>
<dbReference type="Gene3D" id="2.40.50.1020">
    <property type="entry name" value="LytTr DNA-binding domain"/>
    <property type="match status" value="1"/>
</dbReference>
<evidence type="ECO:0000259" key="3">
    <source>
        <dbReference type="PROSITE" id="PS50930"/>
    </source>
</evidence>
<dbReference type="Proteomes" id="UP000244956">
    <property type="component" value="Unassembled WGS sequence"/>
</dbReference>
<dbReference type="SMART" id="SM00850">
    <property type="entry name" value="LytTR"/>
    <property type="match status" value="1"/>
</dbReference>
<dbReference type="GO" id="GO:0003677">
    <property type="term" value="F:DNA binding"/>
    <property type="evidence" value="ECO:0007669"/>
    <property type="project" value="InterPro"/>
</dbReference>
<sequence>MRKYCIEKVRPKKNSTILCLILYLLLSNASPSFSKPISSLQAFPEAFCPACITLLNTGMQNDTFLTFIANPETSPISTHRSANPGFLFIGILAGLTFLLFFMFFRTRYYQKRYLILKKQNEELLKKSSAPPESPKNINGFSVKTNNNPFRIRDCVFIKNHERMVKIPLKDILFIKADRNYCSLHTKQKEYLVVMPLKDLGEKLTSKQFLRIHRSFIINLLHVDEIGTGHVVISKKTVPLSKSSKEELLKHLQTI</sequence>
<dbReference type="InterPro" id="IPR046947">
    <property type="entry name" value="LytR-like"/>
</dbReference>
<feature type="domain" description="HTH LytTR-type" evidence="3">
    <location>
        <begin position="157"/>
        <end position="253"/>
    </location>
</feature>
<dbReference type="PANTHER" id="PTHR37299:SF1">
    <property type="entry name" value="STAGE 0 SPORULATION PROTEIN A HOMOLOG"/>
    <property type="match status" value="1"/>
</dbReference>
<keyword evidence="1" id="KW-0812">Transmembrane</keyword>
<dbReference type="Pfam" id="PF04397">
    <property type="entry name" value="LytTR"/>
    <property type="match status" value="1"/>
</dbReference>
<evidence type="ECO:0000313" key="5">
    <source>
        <dbReference type="Proteomes" id="UP000244956"/>
    </source>
</evidence>
<evidence type="ECO:0000256" key="1">
    <source>
        <dbReference type="SAM" id="Phobius"/>
    </source>
</evidence>
<accession>A0A2U2BD19</accession>